<dbReference type="GO" id="GO:0000160">
    <property type="term" value="P:phosphorelay signal transduction system"/>
    <property type="evidence" value="ECO:0007669"/>
    <property type="project" value="UniProtKB-KW"/>
</dbReference>
<evidence type="ECO:0000313" key="11">
    <source>
        <dbReference type="EMBL" id="ANY67566.1"/>
    </source>
</evidence>
<keyword evidence="2" id="KW-0963">Cytoplasm</keyword>
<feature type="domain" description="HTH araC/xylS-type" evidence="9">
    <location>
        <begin position="454"/>
        <end position="552"/>
    </location>
</feature>
<evidence type="ECO:0000256" key="5">
    <source>
        <dbReference type="ARBA" id="ARBA00023015"/>
    </source>
</evidence>
<protein>
    <submittedName>
        <fullName evidence="11">DNA-binding response regulator</fullName>
    </submittedName>
</protein>
<dbReference type="PANTHER" id="PTHR42713:SF3">
    <property type="entry name" value="TRANSCRIPTIONAL REGULATORY PROTEIN HPTR"/>
    <property type="match status" value="1"/>
</dbReference>
<dbReference type="SUPFAM" id="SSF46689">
    <property type="entry name" value="Homeodomain-like"/>
    <property type="match status" value="2"/>
</dbReference>
<dbReference type="Pfam" id="PF12833">
    <property type="entry name" value="HTH_18"/>
    <property type="match status" value="1"/>
</dbReference>
<reference evidence="11" key="1">
    <citation type="submission" date="2016-08" db="EMBL/GenBank/DDBJ databases">
        <title>Complete Genome Seqeunce of Paenibacillus sp. BIHB 4019 from tea rhizoplane.</title>
        <authorList>
            <person name="Thakur R."/>
            <person name="Swarnkar M.K."/>
            <person name="Gulati A."/>
        </authorList>
    </citation>
    <scope>NUCLEOTIDE SEQUENCE [LARGE SCALE GENOMIC DNA]</scope>
    <source>
        <strain evidence="11">BIHB4019</strain>
    </source>
</reference>
<dbReference type="GO" id="GO:0043565">
    <property type="term" value="F:sequence-specific DNA binding"/>
    <property type="evidence" value="ECO:0007669"/>
    <property type="project" value="InterPro"/>
</dbReference>
<keyword evidence="6 11" id="KW-0238">DNA-binding</keyword>
<dbReference type="PROSITE" id="PS50110">
    <property type="entry name" value="RESPONSE_REGULATORY"/>
    <property type="match status" value="1"/>
</dbReference>
<name>A0A1B2DIP3_9BACL</name>
<dbReference type="GO" id="GO:0005737">
    <property type="term" value="C:cytoplasm"/>
    <property type="evidence" value="ECO:0007669"/>
    <property type="project" value="UniProtKB-SubCell"/>
</dbReference>
<dbReference type="SUPFAM" id="SSF52172">
    <property type="entry name" value="CheY-like"/>
    <property type="match status" value="1"/>
</dbReference>
<dbReference type="PROSITE" id="PS01124">
    <property type="entry name" value="HTH_ARAC_FAMILY_2"/>
    <property type="match status" value="1"/>
</dbReference>
<keyword evidence="3 8" id="KW-0597">Phosphoprotein</keyword>
<feature type="domain" description="Response regulatory" evidence="10">
    <location>
        <begin position="3"/>
        <end position="121"/>
    </location>
</feature>
<evidence type="ECO:0000259" key="9">
    <source>
        <dbReference type="PROSITE" id="PS01124"/>
    </source>
</evidence>
<keyword evidence="4" id="KW-0902">Two-component regulatory system</keyword>
<dbReference type="Gene3D" id="1.10.10.60">
    <property type="entry name" value="Homeodomain-like"/>
    <property type="match status" value="2"/>
</dbReference>
<keyword evidence="5" id="KW-0805">Transcription regulation</keyword>
<evidence type="ECO:0000256" key="1">
    <source>
        <dbReference type="ARBA" id="ARBA00004496"/>
    </source>
</evidence>
<comment type="subcellular location">
    <subcellularLocation>
        <location evidence="1">Cytoplasm</location>
    </subcellularLocation>
</comment>
<evidence type="ECO:0000259" key="10">
    <source>
        <dbReference type="PROSITE" id="PS50110"/>
    </source>
</evidence>
<dbReference type="InterPro" id="IPR018062">
    <property type="entry name" value="HTH_AraC-typ_CS"/>
</dbReference>
<organism evidence="11">
    <name type="scientific">Paenibacillus sp. BIHB 4019</name>
    <dbReference type="NCBI Taxonomy" id="1870819"/>
    <lineage>
        <taxon>Bacteria</taxon>
        <taxon>Bacillati</taxon>
        <taxon>Bacillota</taxon>
        <taxon>Bacilli</taxon>
        <taxon>Bacillales</taxon>
        <taxon>Paenibacillaceae</taxon>
        <taxon>Paenibacillus</taxon>
    </lineage>
</organism>
<evidence type="ECO:0000256" key="7">
    <source>
        <dbReference type="ARBA" id="ARBA00023163"/>
    </source>
</evidence>
<dbReference type="InterPro" id="IPR018060">
    <property type="entry name" value="HTH_AraC"/>
</dbReference>
<dbReference type="PROSITE" id="PS00041">
    <property type="entry name" value="HTH_ARAC_FAMILY_1"/>
    <property type="match status" value="1"/>
</dbReference>
<feature type="modified residue" description="4-aspartylphosphate" evidence="8">
    <location>
        <position position="55"/>
    </location>
</feature>
<dbReference type="Gene3D" id="3.40.50.2300">
    <property type="match status" value="1"/>
</dbReference>
<dbReference type="InterPro" id="IPR009057">
    <property type="entry name" value="Homeodomain-like_sf"/>
</dbReference>
<evidence type="ECO:0000256" key="4">
    <source>
        <dbReference type="ARBA" id="ARBA00023012"/>
    </source>
</evidence>
<dbReference type="Pfam" id="PF00072">
    <property type="entry name" value="Response_reg"/>
    <property type="match status" value="1"/>
</dbReference>
<dbReference type="PANTHER" id="PTHR42713">
    <property type="entry name" value="HISTIDINE KINASE-RELATED"/>
    <property type="match status" value="1"/>
</dbReference>
<dbReference type="AlphaFoldDB" id="A0A1B2DIP3"/>
<evidence type="ECO:0000256" key="3">
    <source>
        <dbReference type="ARBA" id="ARBA00022553"/>
    </source>
</evidence>
<dbReference type="InterPro" id="IPR001789">
    <property type="entry name" value="Sig_transdc_resp-reg_receiver"/>
</dbReference>
<dbReference type="RefSeq" id="WP_099518757.1">
    <property type="nucleotide sequence ID" value="NZ_CP016808.1"/>
</dbReference>
<dbReference type="CDD" id="cd17536">
    <property type="entry name" value="REC_YesN-like"/>
    <property type="match status" value="1"/>
</dbReference>
<evidence type="ECO:0000256" key="6">
    <source>
        <dbReference type="ARBA" id="ARBA00023125"/>
    </source>
</evidence>
<proteinExistence type="predicted"/>
<dbReference type="InterPro" id="IPR011006">
    <property type="entry name" value="CheY-like_superfamily"/>
</dbReference>
<evidence type="ECO:0000256" key="8">
    <source>
        <dbReference type="PROSITE-ProRule" id="PRU00169"/>
    </source>
</evidence>
<gene>
    <name evidence="11" type="ORF">BBD42_14605</name>
</gene>
<dbReference type="SMART" id="SM00448">
    <property type="entry name" value="REC"/>
    <property type="match status" value="1"/>
</dbReference>
<dbReference type="InterPro" id="IPR051552">
    <property type="entry name" value="HptR"/>
</dbReference>
<dbReference type="EMBL" id="CP016808">
    <property type="protein sequence ID" value="ANY67566.1"/>
    <property type="molecule type" value="Genomic_DNA"/>
</dbReference>
<keyword evidence="7" id="KW-0804">Transcription</keyword>
<dbReference type="GO" id="GO:0003700">
    <property type="term" value="F:DNA-binding transcription factor activity"/>
    <property type="evidence" value="ECO:0007669"/>
    <property type="project" value="InterPro"/>
</dbReference>
<evidence type="ECO:0000256" key="2">
    <source>
        <dbReference type="ARBA" id="ARBA00022490"/>
    </source>
</evidence>
<dbReference type="SMART" id="SM00342">
    <property type="entry name" value="HTH_ARAC"/>
    <property type="match status" value="1"/>
</dbReference>
<sequence length="557" mass="63078">MYKVLLVDDEMFVRRGLMNLMDWEALGYKICGEAENGMDALEQMKRLNPDVVMADIRMPMLDGLELIRAASEMEQECPAFIIVSGVHDFHYAQQALRYGVHDYILKPIDEGELATTLKKLTGTLALKRIASLTGDKLAADSIFETLIKGSFKEEDMKTLCSALELEEVGTYVYVLAELHTGMAAKETETASETAIESGVHMASTTDTTSKAFTAACQAAIRLIQSSQSNQSSQAADKKHESPAIFTYEQQTGLYGCLLHMNSLLADDSDRHYIFRLLHSTLENQLGHPVTLYVGNPVERLQQIKESYRGANEALAYKFAEADQVIVHASRVQGTPLYYFDMEAALYSRLIEKVEENKPEQYAADIDLLFQAFREKRFAPDAVSNAMVRFVIGIINIIRKMNGDEKQLKQLPAMMNWQQQGTRLCDLKQLFLAFTNEASACIALLRSDQSKGGIEKVKKYIEAHYNENISLKGLAGKFYMNSVYLGQLFRKTYGVYFNEYLLSIRVREAKKLLRQTDMRMYEVAEMVGFQNSDYFVTQFEKLEKVTPTDYRNGLFGKT</sequence>
<accession>A0A1B2DIP3</accession>